<dbReference type="SUPFAM" id="SSF53822">
    <property type="entry name" value="Periplasmic binding protein-like I"/>
    <property type="match status" value="1"/>
</dbReference>
<feature type="chain" id="PRO_5038697970" evidence="5">
    <location>
        <begin position="22"/>
        <end position="392"/>
    </location>
</feature>
<gene>
    <name evidence="7" type="primary">braC</name>
    <name evidence="7" type="ORF">CLLI_25990</name>
</gene>
<evidence type="ECO:0000313" key="8">
    <source>
        <dbReference type="Proteomes" id="UP000239706"/>
    </source>
</evidence>
<evidence type="ECO:0000256" key="5">
    <source>
        <dbReference type="SAM" id="SignalP"/>
    </source>
</evidence>
<dbReference type="InterPro" id="IPR028082">
    <property type="entry name" value="Peripla_BP_I"/>
</dbReference>
<evidence type="ECO:0000313" key="7">
    <source>
        <dbReference type="EMBL" id="PRR77081.1"/>
    </source>
</evidence>
<comment type="similarity">
    <text evidence="1">Belongs to the leucine-binding protein family.</text>
</comment>
<evidence type="ECO:0000256" key="4">
    <source>
        <dbReference type="ARBA" id="ARBA00022970"/>
    </source>
</evidence>
<dbReference type="InterPro" id="IPR051010">
    <property type="entry name" value="BCAA_transport"/>
</dbReference>
<keyword evidence="3 5" id="KW-0732">Signal</keyword>
<proteinExistence type="inferred from homology"/>
<dbReference type="PANTHER" id="PTHR30483:SF6">
    <property type="entry name" value="PERIPLASMIC BINDING PROTEIN OF ABC TRANSPORTER FOR NATURAL AMINO ACIDS"/>
    <property type="match status" value="1"/>
</dbReference>
<feature type="domain" description="Leucine-binding protein" evidence="6">
    <location>
        <begin position="37"/>
        <end position="382"/>
    </location>
</feature>
<dbReference type="InterPro" id="IPR000709">
    <property type="entry name" value="Leu_Ile_Val-bd"/>
</dbReference>
<keyword evidence="8" id="KW-1185">Reference proteome</keyword>
<dbReference type="GO" id="GO:0006865">
    <property type="term" value="P:amino acid transport"/>
    <property type="evidence" value="ECO:0007669"/>
    <property type="project" value="UniProtKB-KW"/>
</dbReference>
<keyword evidence="2" id="KW-0813">Transport</keyword>
<protein>
    <submittedName>
        <fullName evidence="7">Leucine-, isoleucine-, valine-, threonine-, and alanine-binding protein</fullName>
    </submittedName>
</protein>
<dbReference type="InterPro" id="IPR028081">
    <property type="entry name" value="Leu-bd"/>
</dbReference>
<feature type="signal peptide" evidence="5">
    <location>
        <begin position="1"/>
        <end position="21"/>
    </location>
</feature>
<evidence type="ECO:0000259" key="6">
    <source>
        <dbReference type="Pfam" id="PF13458"/>
    </source>
</evidence>
<dbReference type="PROSITE" id="PS51257">
    <property type="entry name" value="PROKAR_LIPOPROTEIN"/>
    <property type="match status" value="1"/>
</dbReference>
<dbReference type="RefSeq" id="WP_106064629.1">
    <property type="nucleotide sequence ID" value="NZ_PVXO01000069.1"/>
</dbReference>
<reference evidence="7 8" key="1">
    <citation type="submission" date="2018-03" db="EMBL/GenBank/DDBJ databases">
        <title>Genome sequence of Clostridium liquoris DSM 100320.</title>
        <authorList>
            <person name="Poehlein A."/>
            <person name="Daniel R."/>
        </authorList>
    </citation>
    <scope>NUCLEOTIDE SEQUENCE [LARGE SCALE GENOMIC DNA]</scope>
    <source>
        <strain evidence="7 8">DSM 100320</strain>
    </source>
</reference>
<accession>A0A2T0B0J4</accession>
<dbReference type="Pfam" id="PF13458">
    <property type="entry name" value="Peripla_BP_6"/>
    <property type="match status" value="1"/>
</dbReference>
<dbReference type="PANTHER" id="PTHR30483">
    <property type="entry name" value="LEUCINE-SPECIFIC-BINDING PROTEIN"/>
    <property type="match status" value="1"/>
</dbReference>
<dbReference type="AlphaFoldDB" id="A0A2T0B0J4"/>
<evidence type="ECO:0000256" key="1">
    <source>
        <dbReference type="ARBA" id="ARBA00010062"/>
    </source>
</evidence>
<dbReference type="EMBL" id="PVXO01000069">
    <property type="protein sequence ID" value="PRR77081.1"/>
    <property type="molecule type" value="Genomic_DNA"/>
</dbReference>
<organism evidence="7 8">
    <name type="scientific">Clostridium liquoris</name>
    <dbReference type="NCBI Taxonomy" id="1289519"/>
    <lineage>
        <taxon>Bacteria</taxon>
        <taxon>Bacillati</taxon>
        <taxon>Bacillota</taxon>
        <taxon>Clostridia</taxon>
        <taxon>Eubacteriales</taxon>
        <taxon>Clostridiaceae</taxon>
        <taxon>Clostridium</taxon>
    </lineage>
</organism>
<keyword evidence="4" id="KW-0029">Amino-acid transport</keyword>
<dbReference type="CDD" id="cd06347">
    <property type="entry name" value="PBP1_ABC_LivK_ligand_binding-like"/>
    <property type="match status" value="1"/>
</dbReference>
<sequence>MNKKLSLFMALVMTASLFVGCGKGGANNKDSASKGDTIKIGLDYELSNDVATYGQGLVTGIEMAFKEINDAGGVLGKKVELIKADNKSDTAEAANVASKLATRDKVVAILGPATSGSVKAAIPQATQNKVPLISASATADDVTIDSHGKVRDYVFKTCFSDSFQGVILANFAVKDLKSKNAAVLIDTTSDYSKGLSKSFKETYSKLGGKVVTEQAYQAKDKDFKAVLTNIKNAKPDLLYLPGYYEEVGLIVKQARELGLNVPILGGDGYDSPKLTELAGKEALNNVYYTNHYSSKDTSANVVRFIDAFKKQFNKEPNAFNALGYDLAYFIADALKRAGEPDREKLKEALASTKDFKGITGQLSIDKNHNPVKSITILEVKNGEPTFLKKQQP</sequence>
<dbReference type="OrthoDB" id="9783240at2"/>
<dbReference type="PRINTS" id="PR00337">
    <property type="entry name" value="LEUILEVALBP"/>
</dbReference>
<name>A0A2T0B0J4_9CLOT</name>
<evidence type="ECO:0000256" key="3">
    <source>
        <dbReference type="ARBA" id="ARBA00022729"/>
    </source>
</evidence>
<dbReference type="Gene3D" id="3.40.50.2300">
    <property type="match status" value="2"/>
</dbReference>
<dbReference type="Proteomes" id="UP000239706">
    <property type="component" value="Unassembled WGS sequence"/>
</dbReference>
<evidence type="ECO:0000256" key="2">
    <source>
        <dbReference type="ARBA" id="ARBA00022448"/>
    </source>
</evidence>
<comment type="caution">
    <text evidence="7">The sequence shown here is derived from an EMBL/GenBank/DDBJ whole genome shotgun (WGS) entry which is preliminary data.</text>
</comment>